<reference evidence="2 3" key="1">
    <citation type="journal article" date="2023" name="Sci. Data">
        <title>Genome assembly of the Korean intertidal mud-creeper Batillaria attramentaria.</title>
        <authorList>
            <person name="Patra A.K."/>
            <person name="Ho P.T."/>
            <person name="Jun S."/>
            <person name="Lee S.J."/>
            <person name="Kim Y."/>
            <person name="Won Y.J."/>
        </authorList>
    </citation>
    <scope>NUCLEOTIDE SEQUENCE [LARGE SCALE GENOMIC DNA]</scope>
    <source>
        <strain evidence="2">Wonlab-2016</strain>
    </source>
</reference>
<accession>A0ABD0M623</accession>
<name>A0ABD0M623_9CAEN</name>
<protein>
    <submittedName>
        <fullName evidence="2">Uncharacterized protein</fullName>
    </submittedName>
</protein>
<organism evidence="2 3">
    <name type="scientific">Batillaria attramentaria</name>
    <dbReference type="NCBI Taxonomy" id="370345"/>
    <lineage>
        <taxon>Eukaryota</taxon>
        <taxon>Metazoa</taxon>
        <taxon>Spiralia</taxon>
        <taxon>Lophotrochozoa</taxon>
        <taxon>Mollusca</taxon>
        <taxon>Gastropoda</taxon>
        <taxon>Caenogastropoda</taxon>
        <taxon>Sorbeoconcha</taxon>
        <taxon>Cerithioidea</taxon>
        <taxon>Batillariidae</taxon>
        <taxon>Batillaria</taxon>
    </lineage>
</organism>
<dbReference type="Proteomes" id="UP001519460">
    <property type="component" value="Unassembled WGS sequence"/>
</dbReference>
<evidence type="ECO:0000313" key="3">
    <source>
        <dbReference type="Proteomes" id="UP001519460"/>
    </source>
</evidence>
<gene>
    <name evidence="2" type="ORF">BaRGS_00001129</name>
</gene>
<evidence type="ECO:0000256" key="1">
    <source>
        <dbReference type="SAM" id="MobiDB-lite"/>
    </source>
</evidence>
<keyword evidence="3" id="KW-1185">Reference proteome</keyword>
<feature type="compositionally biased region" description="Basic and acidic residues" evidence="1">
    <location>
        <begin position="20"/>
        <end position="31"/>
    </location>
</feature>
<dbReference type="EMBL" id="JACVVK020000004">
    <property type="protein sequence ID" value="KAK7507194.1"/>
    <property type="molecule type" value="Genomic_DNA"/>
</dbReference>
<proteinExistence type="predicted"/>
<evidence type="ECO:0000313" key="2">
    <source>
        <dbReference type="EMBL" id="KAK7507194.1"/>
    </source>
</evidence>
<dbReference type="AlphaFoldDB" id="A0ABD0M623"/>
<comment type="caution">
    <text evidence="2">The sequence shown here is derived from an EMBL/GenBank/DDBJ whole genome shotgun (WGS) entry which is preliminary data.</text>
</comment>
<feature type="region of interest" description="Disordered" evidence="1">
    <location>
        <begin position="1"/>
        <end position="31"/>
    </location>
</feature>
<sequence>MAQRRRKRGSGTDSGQLEMCAEKAQPERNHDVTEQQTAYNGTFTIQWNISQSQQVLVPENLTTIAVTTDSRH</sequence>